<evidence type="ECO:0000256" key="1">
    <source>
        <dbReference type="SAM" id="MobiDB-lite"/>
    </source>
</evidence>
<dbReference type="Proteomes" id="UP000188268">
    <property type="component" value="Unassembled WGS sequence"/>
</dbReference>
<keyword evidence="3" id="KW-1185">Reference proteome</keyword>
<evidence type="ECO:0000313" key="3">
    <source>
        <dbReference type="Proteomes" id="UP000188268"/>
    </source>
</evidence>
<dbReference type="AlphaFoldDB" id="A0A1R3FXR3"/>
<dbReference type="OrthoDB" id="993137at2759"/>
<sequence>MEDTNSSSTTKEVSAPAVYHPWSFSEAIRAIFRCLGLENHDQFHQNPSTPKKEDDVKLKNITNVEADGCQETPAVAYTEEGADPPSTTDDPPSTTANDPSVIVVLATPTRRGTRTGSGPQIN</sequence>
<feature type="compositionally biased region" description="Low complexity" evidence="1">
    <location>
        <begin position="83"/>
        <end position="100"/>
    </location>
</feature>
<evidence type="ECO:0000313" key="2">
    <source>
        <dbReference type="EMBL" id="OMO50510.1"/>
    </source>
</evidence>
<comment type="caution">
    <text evidence="2">The sequence shown here is derived from an EMBL/GenBank/DDBJ whole genome shotgun (WGS) entry which is preliminary data.</text>
</comment>
<gene>
    <name evidence="2" type="ORF">CCACVL1_30397</name>
</gene>
<protein>
    <submittedName>
        <fullName evidence="2">Uncharacterized protein</fullName>
    </submittedName>
</protein>
<feature type="region of interest" description="Disordered" evidence="1">
    <location>
        <begin position="64"/>
        <end position="122"/>
    </location>
</feature>
<dbReference type="EMBL" id="AWWV01016128">
    <property type="protein sequence ID" value="OMO50510.1"/>
    <property type="molecule type" value="Genomic_DNA"/>
</dbReference>
<accession>A0A1R3FXR3</accession>
<proteinExistence type="predicted"/>
<organism evidence="2 3">
    <name type="scientific">Corchorus capsularis</name>
    <name type="common">Jute</name>
    <dbReference type="NCBI Taxonomy" id="210143"/>
    <lineage>
        <taxon>Eukaryota</taxon>
        <taxon>Viridiplantae</taxon>
        <taxon>Streptophyta</taxon>
        <taxon>Embryophyta</taxon>
        <taxon>Tracheophyta</taxon>
        <taxon>Spermatophyta</taxon>
        <taxon>Magnoliopsida</taxon>
        <taxon>eudicotyledons</taxon>
        <taxon>Gunneridae</taxon>
        <taxon>Pentapetalae</taxon>
        <taxon>rosids</taxon>
        <taxon>malvids</taxon>
        <taxon>Malvales</taxon>
        <taxon>Malvaceae</taxon>
        <taxon>Grewioideae</taxon>
        <taxon>Apeibeae</taxon>
        <taxon>Corchorus</taxon>
    </lineage>
</organism>
<dbReference type="Gramene" id="OMO50510">
    <property type="protein sequence ID" value="OMO50510"/>
    <property type="gene ID" value="CCACVL1_30397"/>
</dbReference>
<dbReference type="OMA" id="KEANKAC"/>
<name>A0A1R3FXR3_COCAP</name>
<reference evidence="2 3" key="1">
    <citation type="submission" date="2013-09" db="EMBL/GenBank/DDBJ databases">
        <title>Corchorus capsularis genome sequencing.</title>
        <authorList>
            <person name="Alam M."/>
            <person name="Haque M.S."/>
            <person name="Islam M.S."/>
            <person name="Emdad E.M."/>
            <person name="Islam M.M."/>
            <person name="Ahmed B."/>
            <person name="Halim A."/>
            <person name="Hossen Q.M.M."/>
            <person name="Hossain M.Z."/>
            <person name="Ahmed R."/>
            <person name="Khan M.M."/>
            <person name="Islam R."/>
            <person name="Rashid M.M."/>
            <person name="Khan S.A."/>
            <person name="Rahman M.S."/>
            <person name="Alam M."/>
        </authorList>
    </citation>
    <scope>NUCLEOTIDE SEQUENCE [LARGE SCALE GENOMIC DNA]</scope>
    <source>
        <strain evidence="3">cv. CVL-1</strain>
        <tissue evidence="2">Whole seedling</tissue>
    </source>
</reference>